<dbReference type="Proteomes" id="UP000050901">
    <property type="component" value="Unassembled WGS sequence"/>
</dbReference>
<dbReference type="SUPFAM" id="SSF69593">
    <property type="entry name" value="Glycerol-3-phosphate (1)-acyltransferase"/>
    <property type="match status" value="1"/>
</dbReference>
<dbReference type="InterPro" id="IPR002123">
    <property type="entry name" value="Plipid/glycerol_acylTrfase"/>
</dbReference>
<evidence type="ECO:0000256" key="2">
    <source>
        <dbReference type="ARBA" id="ARBA00023315"/>
    </source>
</evidence>
<dbReference type="Pfam" id="PF01553">
    <property type="entry name" value="Acyltransferase"/>
    <property type="match status" value="1"/>
</dbReference>
<dbReference type="CDD" id="cd07989">
    <property type="entry name" value="LPLAT_AGPAT-like"/>
    <property type="match status" value="1"/>
</dbReference>
<dbReference type="SMART" id="SM00563">
    <property type="entry name" value="PlsC"/>
    <property type="match status" value="1"/>
</dbReference>
<dbReference type="PANTHER" id="PTHR10434:SF11">
    <property type="entry name" value="1-ACYL-SN-GLYCEROL-3-PHOSPHATE ACYLTRANSFERASE"/>
    <property type="match status" value="1"/>
</dbReference>
<evidence type="ECO:0000313" key="4">
    <source>
        <dbReference type="EMBL" id="KRL26300.1"/>
    </source>
</evidence>
<organism evidence="4 5">
    <name type="scientific">Limosilactobacillus mucosae DSM 13345</name>
    <dbReference type="NCBI Taxonomy" id="1423771"/>
    <lineage>
        <taxon>Bacteria</taxon>
        <taxon>Bacillati</taxon>
        <taxon>Bacillota</taxon>
        <taxon>Bacilli</taxon>
        <taxon>Lactobacillales</taxon>
        <taxon>Lactobacillaceae</taxon>
        <taxon>Limosilactobacillus</taxon>
    </lineage>
</organism>
<evidence type="ECO:0000313" key="5">
    <source>
        <dbReference type="Proteomes" id="UP000050901"/>
    </source>
</evidence>
<protein>
    <recommendedName>
        <fullName evidence="3">Phospholipid/glycerol acyltransferase domain-containing protein</fullName>
    </recommendedName>
</protein>
<dbReference type="EMBL" id="AZEQ01000006">
    <property type="protein sequence ID" value="KRL26300.1"/>
    <property type="molecule type" value="Genomic_DNA"/>
</dbReference>
<name>A0A0R1P2L3_LIMMU</name>
<dbReference type="PANTHER" id="PTHR10434">
    <property type="entry name" value="1-ACYL-SN-GLYCEROL-3-PHOSPHATE ACYLTRANSFERASE"/>
    <property type="match status" value="1"/>
</dbReference>
<feature type="domain" description="Phospholipid/glycerol acyltransferase" evidence="3">
    <location>
        <begin position="94"/>
        <end position="210"/>
    </location>
</feature>
<comment type="caution">
    <text evidence="4">The sequence shown here is derived from an EMBL/GenBank/DDBJ whole genome shotgun (WGS) entry which is preliminary data.</text>
</comment>
<dbReference type="PATRIC" id="fig|1423771.3.peg.1858"/>
<evidence type="ECO:0000259" key="3">
    <source>
        <dbReference type="SMART" id="SM00563"/>
    </source>
</evidence>
<accession>A0A0R1P2L3</accession>
<keyword evidence="1" id="KW-0808">Transferase</keyword>
<gene>
    <name evidence="4" type="ORF">FC47_GL001803</name>
</gene>
<dbReference type="AlphaFoldDB" id="A0A0R1P2L3"/>
<keyword evidence="2" id="KW-0012">Acyltransferase</keyword>
<evidence type="ECO:0000256" key="1">
    <source>
        <dbReference type="ARBA" id="ARBA00022679"/>
    </source>
</evidence>
<proteinExistence type="predicted"/>
<reference evidence="4 5" key="1">
    <citation type="journal article" date="2015" name="Genome Announc.">
        <title>Expanding the biotechnology potential of lactobacilli through comparative genomics of 213 strains and associated genera.</title>
        <authorList>
            <person name="Sun Z."/>
            <person name="Harris H.M."/>
            <person name="McCann A."/>
            <person name="Guo C."/>
            <person name="Argimon S."/>
            <person name="Zhang W."/>
            <person name="Yang X."/>
            <person name="Jeffery I.B."/>
            <person name="Cooney J.C."/>
            <person name="Kagawa T.F."/>
            <person name="Liu W."/>
            <person name="Song Y."/>
            <person name="Salvetti E."/>
            <person name="Wrobel A."/>
            <person name="Rasinkangas P."/>
            <person name="Parkhill J."/>
            <person name="Rea M.C."/>
            <person name="O'Sullivan O."/>
            <person name="Ritari J."/>
            <person name="Douillard F.P."/>
            <person name="Paul Ross R."/>
            <person name="Yang R."/>
            <person name="Briner A.E."/>
            <person name="Felis G.E."/>
            <person name="de Vos W.M."/>
            <person name="Barrangou R."/>
            <person name="Klaenhammer T.R."/>
            <person name="Caufield P.W."/>
            <person name="Cui Y."/>
            <person name="Zhang H."/>
            <person name="O'Toole P.W."/>
        </authorList>
    </citation>
    <scope>NUCLEOTIDE SEQUENCE [LARGE SCALE GENOMIC DNA]</scope>
    <source>
        <strain evidence="4 5">DSM 13345</strain>
    </source>
</reference>
<dbReference type="RefSeq" id="WP_056968026.1">
    <property type="nucleotide sequence ID" value="NZ_AZEQ01000006.1"/>
</dbReference>
<sequence>MIIGEHRDQVIKNIADHAQKGLFNEKVEIDDPQTSSEESMAIVNQFWQNQNHWRARFDNLIARTTMRGITDWFNLNTTFCGLENLKSLKPTQGAVITSNHFNQLDNTVIRKLAQKNHRRLFIVIQETNLKMDGLIGFLMNHLDVLPLTKNVGYLGRTLPKKLEQQVQKGHWVLIYPEQEMWFNYRKPRPVKRGAYYYAAKANVPIISCFTEIIDQPKPEKNNDEFYQTKYRLHVLPLIWPDSKLSVNENAKMMMEKDYAQKKAAYEAAYQKKLSYDFEPHDIAGWRG</sequence>
<dbReference type="GO" id="GO:0003841">
    <property type="term" value="F:1-acylglycerol-3-phosphate O-acyltransferase activity"/>
    <property type="evidence" value="ECO:0007669"/>
    <property type="project" value="TreeGrafter"/>
</dbReference>
<dbReference type="GO" id="GO:0006654">
    <property type="term" value="P:phosphatidic acid biosynthetic process"/>
    <property type="evidence" value="ECO:0007669"/>
    <property type="project" value="TreeGrafter"/>
</dbReference>